<evidence type="ECO:0000256" key="1">
    <source>
        <dbReference type="ARBA" id="ARBA00001974"/>
    </source>
</evidence>
<keyword evidence="4" id="KW-0479">Metal-binding</keyword>
<dbReference type="Pfam" id="PF22290">
    <property type="entry name" value="DmmA-like_N"/>
    <property type="match status" value="1"/>
</dbReference>
<dbReference type="Gene3D" id="3.40.50.80">
    <property type="entry name" value="Nucleotide-binding domain of ferredoxin-NADP reductase (FNR) module"/>
    <property type="match status" value="1"/>
</dbReference>
<dbReference type="InterPro" id="IPR012675">
    <property type="entry name" value="Beta-grasp_dom_sf"/>
</dbReference>
<evidence type="ECO:0000256" key="3">
    <source>
        <dbReference type="ARBA" id="ARBA00022714"/>
    </source>
</evidence>
<evidence type="ECO:0000256" key="5">
    <source>
        <dbReference type="ARBA" id="ARBA00023002"/>
    </source>
</evidence>
<dbReference type="SUPFAM" id="SSF52343">
    <property type="entry name" value="Ferredoxin reductase-like, C-terminal NADP-linked domain"/>
    <property type="match status" value="1"/>
</dbReference>
<dbReference type="PROSITE" id="PS51384">
    <property type="entry name" value="FAD_FR"/>
    <property type="match status" value="1"/>
</dbReference>
<dbReference type="InterPro" id="IPR039261">
    <property type="entry name" value="FNR_nucleotide-bd"/>
</dbReference>
<evidence type="ECO:0000256" key="6">
    <source>
        <dbReference type="ARBA" id="ARBA00023004"/>
    </source>
</evidence>
<dbReference type="Gene3D" id="2.40.30.10">
    <property type="entry name" value="Translation factors"/>
    <property type="match status" value="1"/>
</dbReference>
<comment type="caution">
    <text evidence="10">The sequence shown here is derived from an EMBL/GenBank/DDBJ whole genome shotgun (WGS) entry which is preliminary data.</text>
</comment>
<dbReference type="EMBL" id="VIWX01000001">
    <property type="protein sequence ID" value="TWG08154.1"/>
    <property type="molecule type" value="Genomic_DNA"/>
</dbReference>
<dbReference type="InterPro" id="IPR054582">
    <property type="entry name" value="DmmA-like_N"/>
</dbReference>
<evidence type="ECO:0000313" key="11">
    <source>
        <dbReference type="Proteomes" id="UP000316184"/>
    </source>
</evidence>
<protein>
    <submittedName>
        <fullName evidence="10">Ferredoxin-NADP reductase</fullName>
    </submittedName>
</protein>
<keyword evidence="5" id="KW-0560">Oxidoreductase</keyword>
<dbReference type="InterPro" id="IPR017927">
    <property type="entry name" value="FAD-bd_FR_type"/>
</dbReference>
<dbReference type="AlphaFoldDB" id="A0A561V999"/>
<evidence type="ECO:0000256" key="2">
    <source>
        <dbReference type="ARBA" id="ARBA00022630"/>
    </source>
</evidence>
<dbReference type="OrthoDB" id="3807506at2"/>
<dbReference type="SUPFAM" id="SSF63380">
    <property type="entry name" value="Riboflavin synthase domain-like"/>
    <property type="match status" value="1"/>
</dbReference>
<evidence type="ECO:0000259" key="8">
    <source>
        <dbReference type="PROSITE" id="PS51085"/>
    </source>
</evidence>
<dbReference type="GO" id="GO:0046872">
    <property type="term" value="F:metal ion binding"/>
    <property type="evidence" value="ECO:0007669"/>
    <property type="project" value="UniProtKB-KW"/>
</dbReference>
<dbReference type="Gene3D" id="3.10.20.30">
    <property type="match status" value="1"/>
</dbReference>
<dbReference type="PROSITE" id="PS51085">
    <property type="entry name" value="2FE2S_FER_2"/>
    <property type="match status" value="1"/>
</dbReference>
<dbReference type="GO" id="GO:0016491">
    <property type="term" value="F:oxidoreductase activity"/>
    <property type="evidence" value="ECO:0007669"/>
    <property type="project" value="UniProtKB-KW"/>
</dbReference>
<keyword evidence="7" id="KW-0411">Iron-sulfur</keyword>
<dbReference type="CDD" id="cd06185">
    <property type="entry name" value="PDR_like"/>
    <property type="match status" value="1"/>
</dbReference>
<keyword evidence="11" id="KW-1185">Reference proteome</keyword>
<dbReference type="PRINTS" id="PR00409">
    <property type="entry name" value="PHDIOXRDTASE"/>
</dbReference>
<keyword evidence="6" id="KW-0408">Iron</keyword>
<dbReference type="Proteomes" id="UP000316184">
    <property type="component" value="Unassembled WGS sequence"/>
</dbReference>
<dbReference type="InterPro" id="IPR036010">
    <property type="entry name" value="2Fe-2S_ferredoxin-like_sf"/>
</dbReference>
<dbReference type="SUPFAM" id="SSF54292">
    <property type="entry name" value="2Fe-2S ferredoxin-like"/>
    <property type="match status" value="1"/>
</dbReference>
<dbReference type="PANTHER" id="PTHR47354">
    <property type="entry name" value="NADH OXIDOREDUCTASE HCR"/>
    <property type="match status" value="1"/>
</dbReference>
<dbReference type="Pfam" id="PF00111">
    <property type="entry name" value="Fer2"/>
    <property type="match status" value="1"/>
</dbReference>
<dbReference type="InterPro" id="IPR017938">
    <property type="entry name" value="Riboflavin_synthase-like_b-brl"/>
</dbReference>
<dbReference type="InterPro" id="IPR050415">
    <property type="entry name" value="MRET"/>
</dbReference>
<keyword evidence="2" id="KW-0285">Flavoprotein</keyword>
<evidence type="ECO:0000256" key="4">
    <source>
        <dbReference type="ARBA" id="ARBA00022723"/>
    </source>
</evidence>
<evidence type="ECO:0000259" key="9">
    <source>
        <dbReference type="PROSITE" id="PS51384"/>
    </source>
</evidence>
<name>A0A561V999_9PSEU</name>
<feature type="domain" description="FAD-binding FR-type" evidence="9">
    <location>
        <begin position="1"/>
        <end position="98"/>
    </location>
</feature>
<dbReference type="CDD" id="cd00207">
    <property type="entry name" value="fer2"/>
    <property type="match status" value="1"/>
</dbReference>
<comment type="cofactor">
    <cofactor evidence="1">
        <name>FAD</name>
        <dbReference type="ChEBI" id="CHEBI:57692"/>
    </cofactor>
</comment>
<dbReference type="RefSeq" id="WP_145736765.1">
    <property type="nucleotide sequence ID" value="NZ_VIWX01000001.1"/>
</dbReference>
<evidence type="ECO:0000313" key="10">
    <source>
        <dbReference type="EMBL" id="TWG08154.1"/>
    </source>
</evidence>
<dbReference type="GO" id="GO:0051537">
    <property type="term" value="F:2 iron, 2 sulfur cluster binding"/>
    <property type="evidence" value="ECO:0007669"/>
    <property type="project" value="UniProtKB-KW"/>
</dbReference>
<organism evidence="10 11">
    <name type="scientific">Saccharopolyspora dendranthemae</name>
    <dbReference type="NCBI Taxonomy" id="1181886"/>
    <lineage>
        <taxon>Bacteria</taxon>
        <taxon>Bacillati</taxon>
        <taxon>Actinomycetota</taxon>
        <taxon>Actinomycetes</taxon>
        <taxon>Pseudonocardiales</taxon>
        <taxon>Pseudonocardiaceae</taxon>
        <taxon>Saccharopolyspora</taxon>
    </lineage>
</organism>
<evidence type="ECO:0000256" key="7">
    <source>
        <dbReference type="ARBA" id="ARBA00023014"/>
    </source>
</evidence>
<proteinExistence type="predicted"/>
<accession>A0A561V999</accession>
<dbReference type="InterPro" id="IPR001041">
    <property type="entry name" value="2Fe-2S_ferredoxin-type"/>
</dbReference>
<keyword evidence="3" id="KW-0001">2Fe-2S</keyword>
<reference evidence="10 11" key="1">
    <citation type="submission" date="2019-06" db="EMBL/GenBank/DDBJ databases">
        <title>Sequencing the genomes of 1000 actinobacteria strains.</title>
        <authorList>
            <person name="Klenk H.-P."/>
        </authorList>
    </citation>
    <scope>NUCLEOTIDE SEQUENCE [LARGE SCALE GENOMIC DNA]</scope>
    <source>
        <strain evidence="10 11">DSM 46699</strain>
    </source>
</reference>
<sequence length="297" mass="32051">MKRLTVTETSLIADGVRRIRLGGEITSHPPGSHIDVLCGVDEQGRPRRNSYSLTGDGFRPSEHEISVRLGTGGSRWMHALRPGDVVESDGPRSGFAPVQIARHHLLVAAGIGVTPILSHARAARRWQRSAEIHYISRNGAHADDLREHRAHITGSRAEFWNGLDLTDQPLGTHLYVCGPASFMDEVVDLAGRAGWPPTRVHTERFGAVPATGDAFSVRLSGTGAVVRVGEDETLLDALEAAGSDVPSRCRKGVCGECVTPVLSGDPVHQDLHLTDDERRTSIAPCVSRARGTLELDL</sequence>
<feature type="domain" description="2Fe-2S ferredoxin-type" evidence="8">
    <location>
        <begin position="213"/>
        <end position="297"/>
    </location>
</feature>
<gene>
    <name evidence="10" type="ORF">FHU35_11773</name>
</gene>
<dbReference type="PANTHER" id="PTHR47354:SF1">
    <property type="entry name" value="CARNITINE MONOOXYGENASE REDUCTASE SUBUNIT"/>
    <property type="match status" value="1"/>
</dbReference>